<dbReference type="HOGENOM" id="CLU_3229056_0_0_9"/>
<dbReference type="KEGG" id="bqy:MUS_3926"/>
<dbReference type="PATRIC" id="fig|1126211.3.peg.3738"/>
<evidence type="ECO:0000313" key="1">
    <source>
        <dbReference type="EMBL" id="AFJ63782.1"/>
    </source>
</evidence>
<reference evidence="1 2" key="1">
    <citation type="journal article" date="2012" name="J. Biotechnol.">
        <title>Genome sequence of the plant growth promoting strain Bacillus amyloliquefaciens subsp. plantarum B9601-Y2 and expression of mersacidin and other secondary metabolites.</title>
        <authorList>
            <person name="He P."/>
            <person name="Hao K."/>
            <person name="Blom J."/>
            <person name="Ruckert C."/>
            <person name="Vater J."/>
            <person name="Mao Z."/>
            <person name="Wu Y."/>
            <person name="Hou M."/>
            <person name="He P."/>
            <person name="He Y."/>
            <person name="Borriss R."/>
        </authorList>
    </citation>
    <scope>NUCLEOTIDE SEQUENCE [LARGE SCALE GENOMIC DNA]</scope>
    <source>
        <strain evidence="1">Y2</strain>
    </source>
</reference>
<protein>
    <submittedName>
        <fullName evidence="1">Uncharacterized protein</fullName>
    </submittedName>
</protein>
<accession>I2CAV8</accession>
<name>I2CAV8_BACAY</name>
<proteinExistence type="predicted"/>
<dbReference type="Proteomes" id="UP000002878">
    <property type="component" value="Chromosome"/>
</dbReference>
<gene>
    <name evidence="1" type="ORF">MUS_3926</name>
</gene>
<sequence length="43" mass="4928">MPVSVRFKPSAPLISIILLIIFYKATKHFPLPAVQYNVNLMQK</sequence>
<evidence type="ECO:0000313" key="2">
    <source>
        <dbReference type="Proteomes" id="UP000002878"/>
    </source>
</evidence>
<organism evidence="1 2">
    <name type="scientific">Bacillus amyloliquefaciens (strain Y2)</name>
    <name type="common">Bacillus amyloliquefaciens subsp. plantarum (strain B9601-Y2)</name>
    <dbReference type="NCBI Taxonomy" id="1155777"/>
    <lineage>
        <taxon>Bacteria</taxon>
        <taxon>Bacillati</taxon>
        <taxon>Bacillota</taxon>
        <taxon>Bacilli</taxon>
        <taxon>Bacillales</taxon>
        <taxon>Bacillaceae</taxon>
        <taxon>Bacillus</taxon>
        <taxon>Bacillus amyloliquefaciens group</taxon>
    </lineage>
</organism>
<dbReference type="AlphaFoldDB" id="I2CAV8"/>
<dbReference type="EMBL" id="CP003332">
    <property type="protein sequence ID" value="AFJ63782.1"/>
    <property type="molecule type" value="Genomic_DNA"/>
</dbReference>